<keyword evidence="2" id="KW-0732">Signal</keyword>
<feature type="chain" id="PRO_5002936606" description="Secreted protein" evidence="2">
    <location>
        <begin position="18"/>
        <end position="119"/>
    </location>
</feature>
<evidence type="ECO:0000256" key="2">
    <source>
        <dbReference type="SAM" id="SignalP"/>
    </source>
</evidence>
<organism>
    <name type="scientific">Branchiostoma floridae</name>
    <name type="common">Florida lancelet</name>
    <name type="synonym">Amphioxus</name>
    <dbReference type="NCBI Taxonomy" id="7739"/>
    <lineage>
        <taxon>Eukaryota</taxon>
        <taxon>Metazoa</taxon>
        <taxon>Chordata</taxon>
        <taxon>Cephalochordata</taxon>
        <taxon>Leptocardii</taxon>
        <taxon>Amphioxiformes</taxon>
        <taxon>Branchiostomatidae</taxon>
        <taxon>Branchiostoma</taxon>
    </lineage>
</organism>
<reference evidence="3" key="1">
    <citation type="journal article" date="2008" name="Nature">
        <title>The amphioxus genome and the evolution of the chordate karyotype.</title>
        <authorList>
            <consortium name="US DOE Joint Genome Institute (JGI-PGF)"/>
            <person name="Putnam N.H."/>
            <person name="Butts T."/>
            <person name="Ferrier D.E.K."/>
            <person name="Furlong R.F."/>
            <person name="Hellsten U."/>
            <person name="Kawashima T."/>
            <person name="Robinson-Rechavi M."/>
            <person name="Shoguchi E."/>
            <person name="Terry A."/>
            <person name="Yu J.-K."/>
            <person name="Benito-Gutierrez E.L."/>
            <person name="Dubchak I."/>
            <person name="Garcia-Fernandez J."/>
            <person name="Gibson-Brown J.J."/>
            <person name="Grigoriev I.V."/>
            <person name="Horton A.C."/>
            <person name="de Jong P.J."/>
            <person name="Jurka J."/>
            <person name="Kapitonov V.V."/>
            <person name="Kohara Y."/>
            <person name="Kuroki Y."/>
            <person name="Lindquist E."/>
            <person name="Lucas S."/>
            <person name="Osoegawa K."/>
            <person name="Pennacchio L.A."/>
            <person name="Salamov A.A."/>
            <person name="Satou Y."/>
            <person name="Sauka-Spengler T."/>
            <person name="Schmutz J."/>
            <person name="Shin-I T."/>
            <person name="Toyoda A."/>
            <person name="Bronner-Fraser M."/>
            <person name="Fujiyama A."/>
            <person name="Holland L.Z."/>
            <person name="Holland P.W.H."/>
            <person name="Satoh N."/>
            <person name="Rokhsar D.S."/>
        </authorList>
    </citation>
    <scope>NUCLEOTIDE SEQUENCE [LARGE SCALE GENOMIC DNA]</scope>
    <source>
        <strain evidence="3">S238N-H82</strain>
        <tissue evidence="3">Testes</tissue>
    </source>
</reference>
<gene>
    <name evidence="3" type="ORF">BRAFLDRAFT_97427</name>
</gene>
<sequence length="119" mass="12813">MTPSVLSLSIMAYIAVADDVDATHGAVRSSHRWNSPCDVCPPYGMAKLKPRPRGMAGMTSVNSSRDSKQQQVGTEGMMAGRDRTRLAVMLVNSTARQIDLFPTPAVSSSFSGSLKLIRK</sequence>
<evidence type="ECO:0000313" key="3">
    <source>
        <dbReference type="EMBL" id="EEN46222.1"/>
    </source>
</evidence>
<dbReference type="AlphaFoldDB" id="C3ZML2"/>
<protein>
    <recommendedName>
        <fullName evidence="4">Secreted protein</fullName>
    </recommendedName>
</protein>
<proteinExistence type="predicted"/>
<name>C3ZML2_BRAFL</name>
<dbReference type="InParanoid" id="C3ZML2"/>
<evidence type="ECO:0000256" key="1">
    <source>
        <dbReference type="SAM" id="MobiDB-lite"/>
    </source>
</evidence>
<dbReference type="EMBL" id="GG666646">
    <property type="protein sequence ID" value="EEN46222.1"/>
    <property type="molecule type" value="Genomic_DNA"/>
</dbReference>
<accession>C3ZML2</accession>
<feature type="region of interest" description="Disordered" evidence="1">
    <location>
        <begin position="48"/>
        <end position="79"/>
    </location>
</feature>
<feature type="compositionally biased region" description="Polar residues" evidence="1">
    <location>
        <begin position="59"/>
        <end position="73"/>
    </location>
</feature>
<evidence type="ECO:0008006" key="4">
    <source>
        <dbReference type="Google" id="ProtNLM"/>
    </source>
</evidence>
<feature type="signal peptide" evidence="2">
    <location>
        <begin position="1"/>
        <end position="17"/>
    </location>
</feature>